<organism evidence="2 3">
    <name type="scientific">Cutaneotrichosporon spelunceum</name>
    <dbReference type="NCBI Taxonomy" id="1672016"/>
    <lineage>
        <taxon>Eukaryota</taxon>
        <taxon>Fungi</taxon>
        <taxon>Dikarya</taxon>
        <taxon>Basidiomycota</taxon>
        <taxon>Agaricomycotina</taxon>
        <taxon>Tremellomycetes</taxon>
        <taxon>Trichosporonales</taxon>
        <taxon>Trichosporonaceae</taxon>
        <taxon>Cutaneotrichosporon</taxon>
    </lineage>
</organism>
<proteinExistence type="predicted"/>
<sequence>MLPLPSGTRHKPRYAPVGAYSSYSSPLSGSAMNVLRTRSRLTNLAVALLLVVLSLSLLGNLRLLSGKPSHPHSRWHAAWDELADADILDSGRPPSVETTIRRDPRMADVDHLVLVPGHAVWLGSDADQATEDHDWVLEGMQKGGSVRTYIKHIEKAADMAAQDPHSLLVFSGGATRIQLPSPLSEGASYHRLAAAKGLLNNTGSNSHLPLSARATTEEFALDSYENLLFSMARFREVTGHWPSRVSVVGYGMKQHRFEQLHRGAIRFPADRFNYVGIDDAGDTSLHYEGELKYGYAPFLFAPSGCRPPLATKRAVRNPFSRYPPYHSSTPELAALLEWCPPSTPIGDVAVPTTLGESEGMEPPAGFVVYHDKLPWDGLTTWGRERD</sequence>
<dbReference type="Proteomes" id="UP001222932">
    <property type="component" value="Unassembled WGS sequence"/>
</dbReference>
<dbReference type="EMBL" id="BTCM01000003">
    <property type="protein sequence ID" value="GMK56444.1"/>
    <property type="molecule type" value="Genomic_DNA"/>
</dbReference>
<feature type="transmembrane region" description="Helical" evidence="1">
    <location>
        <begin position="44"/>
        <end position="64"/>
    </location>
</feature>
<keyword evidence="1" id="KW-0812">Transmembrane</keyword>
<dbReference type="InterPro" id="IPR055323">
    <property type="entry name" value="C57A10.07/YOR238W"/>
</dbReference>
<reference evidence="2" key="1">
    <citation type="journal article" date="2023" name="BMC Genomics">
        <title>Chromosome-level genome assemblies of Cutaneotrichosporon spp. (Trichosporonales, Basidiomycota) reveal imbalanced evolution between nucleotide sequences and chromosome synteny.</title>
        <authorList>
            <person name="Kobayashi Y."/>
            <person name="Kayamori A."/>
            <person name="Aoki K."/>
            <person name="Shiwa Y."/>
            <person name="Matsutani M."/>
            <person name="Fujita N."/>
            <person name="Sugita T."/>
            <person name="Iwasaki W."/>
            <person name="Tanaka N."/>
            <person name="Takashima M."/>
        </authorList>
    </citation>
    <scope>NUCLEOTIDE SEQUENCE</scope>
    <source>
        <strain evidence="2">HIS016</strain>
    </source>
</reference>
<keyword evidence="3" id="KW-1185">Reference proteome</keyword>
<comment type="caution">
    <text evidence="2">The sequence shown here is derived from an EMBL/GenBank/DDBJ whole genome shotgun (WGS) entry which is preliminary data.</text>
</comment>
<evidence type="ECO:0000256" key="1">
    <source>
        <dbReference type="SAM" id="Phobius"/>
    </source>
</evidence>
<evidence type="ECO:0008006" key="4">
    <source>
        <dbReference type="Google" id="ProtNLM"/>
    </source>
</evidence>
<keyword evidence="1" id="KW-0472">Membrane</keyword>
<name>A0AAD3TTC6_9TREE</name>
<gene>
    <name evidence="2" type="ORF">CspeluHIS016_0302840</name>
</gene>
<dbReference type="GO" id="GO:0005737">
    <property type="term" value="C:cytoplasm"/>
    <property type="evidence" value="ECO:0007669"/>
    <property type="project" value="TreeGrafter"/>
</dbReference>
<dbReference type="AlphaFoldDB" id="A0AAD3TTC6"/>
<dbReference type="PANTHER" id="PTHR28110">
    <property type="entry name" value="TRANSMEMBRANE PROTEIN"/>
    <property type="match status" value="1"/>
</dbReference>
<dbReference type="PANTHER" id="PTHR28110:SF1">
    <property type="entry name" value="TRANSMEMBRANE PROTEIN"/>
    <property type="match status" value="1"/>
</dbReference>
<reference evidence="2" key="2">
    <citation type="submission" date="2023-06" db="EMBL/GenBank/DDBJ databases">
        <authorList>
            <person name="Kobayashi Y."/>
            <person name="Kayamori A."/>
            <person name="Aoki K."/>
            <person name="Shiwa Y."/>
            <person name="Fujita N."/>
            <person name="Sugita T."/>
            <person name="Iwasaki W."/>
            <person name="Tanaka N."/>
            <person name="Takashima M."/>
        </authorList>
    </citation>
    <scope>NUCLEOTIDE SEQUENCE</scope>
    <source>
        <strain evidence="2">HIS016</strain>
    </source>
</reference>
<evidence type="ECO:0000313" key="3">
    <source>
        <dbReference type="Proteomes" id="UP001222932"/>
    </source>
</evidence>
<keyword evidence="1" id="KW-1133">Transmembrane helix</keyword>
<protein>
    <recommendedName>
        <fullName evidence="4">DUF218 domain-containing protein</fullName>
    </recommendedName>
</protein>
<evidence type="ECO:0000313" key="2">
    <source>
        <dbReference type="EMBL" id="GMK56444.1"/>
    </source>
</evidence>
<accession>A0AAD3TTC6</accession>